<comment type="catalytic activity">
    <reaction evidence="12">
        <text>a 6-O-methyl-2'-deoxyguanosine in DNA + L-cysteinyl-[protein] = S-methyl-L-cysteinyl-[protein] + a 2'-deoxyguanosine in DNA</text>
        <dbReference type="Rhea" id="RHEA:24000"/>
        <dbReference type="Rhea" id="RHEA-COMP:10131"/>
        <dbReference type="Rhea" id="RHEA-COMP:10132"/>
        <dbReference type="Rhea" id="RHEA-COMP:11367"/>
        <dbReference type="Rhea" id="RHEA-COMP:11368"/>
        <dbReference type="ChEBI" id="CHEBI:29950"/>
        <dbReference type="ChEBI" id="CHEBI:82612"/>
        <dbReference type="ChEBI" id="CHEBI:85445"/>
        <dbReference type="ChEBI" id="CHEBI:85448"/>
        <dbReference type="EC" id="2.1.1.63"/>
    </reaction>
</comment>
<dbReference type="PANTHER" id="PTHR10815:SF13">
    <property type="entry name" value="METHYLATED-DNA--PROTEIN-CYSTEINE METHYLTRANSFERASE"/>
    <property type="match status" value="1"/>
</dbReference>
<dbReference type="GeneID" id="88172987"/>
<evidence type="ECO:0000256" key="3">
    <source>
        <dbReference type="ARBA" id="ARBA00011918"/>
    </source>
</evidence>
<comment type="catalytic activity">
    <reaction evidence="1">
        <text>a 4-O-methyl-thymidine in DNA + L-cysteinyl-[protein] = a thymidine in DNA + S-methyl-L-cysteinyl-[protein]</text>
        <dbReference type="Rhea" id="RHEA:53428"/>
        <dbReference type="Rhea" id="RHEA-COMP:10131"/>
        <dbReference type="Rhea" id="RHEA-COMP:10132"/>
        <dbReference type="Rhea" id="RHEA-COMP:13555"/>
        <dbReference type="Rhea" id="RHEA-COMP:13556"/>
        <dbReference type="ChEBI" id="CHEBI:29950"/>
        <dbReference type="ChEBI" id="CHEBI:82612"/>
        <dbReference type="ChEBI" id="CHEBI:137386"/>
        <dbReference type="ChEBI" id="CHEBI:137387"/>
        <dbReference type="EC" id="2.1.1.63"/>
    </reaction>
</comment>
<dbReference type="PROSITE" id="PS00374">
    <property type="entry name" value="MGMT"/>
    <property type="match status" value="1"/>
</dbReference>
<evidence type="ECO:0000313" key="16">
    <source>
        <dbReference type="Proteomes" id="UP001338582"/>
    </source>
</evidence>
<dbReference type="CDD" id="cd06445">
    <property type="entry name" value="ATase"/>
    <property type="match status" value="1"/>
</dbReference>
<dbReference type="EC" id="2.1.1.63" evidence="3"/>
<feature type="signal peptide" evidence="13">
    <location>
        <begin position="1"/>
        <end position="16"/>
    </location>
</feature>
<evidence type="ECO:0000256" key="11">
    <source>
        <dbReference type="ARBA" id="ARBA00033095"/>
    </source>
</evidence>
<reference evidence="15 16" key="1">
    <citation type="submission" date="2023-10" db="EMBL/GenBank/DDBJ databases">
        <title>Draft Genome Sequence of Candida saopaulonensis from a very Premature Infant with Sepsis.</title>
        <authorList>
            <person name="Ning Y."/>
            <person name="Dai R."/>
            <person name="Xiao M."/>
            <person name="Xu Y."/>
            <person name="Yan Q."/>
            <person name="Zhang L."/>
        </authorList>
    </citation>
    <scope>NUCLEOTIDE SEQUENCE [LARGE SCALE GENOMIC DNA]</scope>
    <source>
        <strain evidence="15 16">19XY460</strain>
    </source>
</reference>
<sequence length="182" mass="20286">MKSLFFWHVSLSLSDALFVTDSKGSVYYLSLGKWTSLVDLVKKDFKVVRKEYQVAPGRDSDSNSDINRAKELIKEALDRPSEIDKIRSSLLIKYIFGTASQRRVWDHLVDEIPVGKTSTYSKVAKGLGRDGGSRVIGNACGANRIALFVPCHRVLTSSQTITGYRYGPALKRSLLNQEKALS</sequence>
<dbReference type="InterPro" id="IPR036388">
    <property type="entry name" value="WH-like_DNA-bd_sf"/>
</dbReference>
<keyword evidence="16" id="KW-1185">Reference proteome</keyword>
<dbReference type="GO" id="GO:0003908">
    <property type="term" value="F:methylated-DNA-[protein]-cysteine S-methyltransferase activity"/>
    <property type="evidence" value="ECO:0007669"/>
    <property type="project" value="UniProtKB-EC"/>
</dbReference>
<feature type="chain" id="PRO_5043836583" description="Methylated-DNA--protein-cysteine methyltransferase" evidence="13">
    <location>
        <begin position="17"/>
        <end position="182"/>
    </location>
</feature>
<dbReference type="Pfam" id="PF01035">
    <property type="entry name" value="DNA_binding_1"/>
    <property type="match status" value="1"/>
</dbReference>
<evidence type="ECO:0000256" key="6">
    <source>
        <dbReference type="ARBA" id="ARBA00022679"/>
    </source>
</evidence>
<keyword evidence="7" id="KW-0227">DNA damage</keyword>
<dbReference type="NCBIfam" id="TIGR00589">
    <property type="entry name" value="ogt"/>
    <property type="match status" value="1"/>
</dbReference>
<dbReference type="PANTHER" id="PTHR10815">
    <property type="entry name" value="METHYLATED-DNA--PROTEIN-CYSTEINE METHYLTRANSFERASE"/>
    <property type="match status" value="1"/>
</dbReference>
<evidence type="ECO:0000256" key="13">
    <source>
        <dbReference type="SAM" id="SignalP"/>
    </source>
</evidence>
<name>A0AAX4H9R6_9ASCO</name>
<evidence type="ECO:0000256" key="9">
    <source>
        <dbReference type="ARBA" id="ARBA00030795"/>
    </source>
</evidence>
<dbReference type="InterPro" id="IPR001497">
    <property type="entry name" value="MethylDNA_cys_MeTrfase_AS"/>
</dbReference>
<gene>
    <name evidence="15" type="ORF">PUMCH_001922</name>
</gene>
<evidence type="ECO:0000256" key="12">
    <source>
        <dbReference type="ARBA" id="ARBA00049348"/>
    </source>
</evidence>
<dbReference type="GO" id="GO:0006281">
    <property type="term" value="P:DNA repair"/>
    <property type="evidence" value="ECO:0007669"/>
    <property type="project" value="UniProtKB-KW"/>
</dbReference>
<dbReference type="InterPro" id="IPR014048">
    <property type="entry name" value="MethylDNA_cys_MeTrfase_DNA-bd"/>
</dbReference>
<evidence type="ECO:0000256" key="10">
    <source>
        <dbReference type="ARBA" id="ARBA00031621"/>
    </source>
</evidence>
<proteinExistence type="inferred from homology"/>
<accession>A0AAX4H9R6</accession>
<dbReference type="InterPro" id="IPR036217">
    <property type="entry name" value="MethylDNA_cys_MeTrfase_DNAb"/>
</dbReference>
<protein>
    <recommendedName>
        <fullName evidence="4">Methylated-DNA--protein-cysteine methyltransferase</fullName>
        <ecNumber evidence="3">2.1.1.63</ecNumber>
    </recommendedName>
    <alternativeName>
        <fullName evidence="9">6-O-methylguanine-DNA methyltransferase</fullName>
    </alternativeName>
    <alternativeName>
        <fullName evidence="11">DNA repair MTase</fullName>
    </alternativeName>
    <alternativeName>
        <fullName evidence="10">O-6-methylguanine-DNA-alkyltransferase</fullName>
    </alternativeName>
</protein>
<evidence type="ECO:0000256" key="4">
    <source>
        <dbReference type="ARBA" id="ARBA00015377"/>
    </source>
</evidence>
<evidence type="ECO:0000256" key="1">
    <source>
        <dbReference type="ARBA" id="ARBA00001286"/>
    </source>
</evidence>
<keyword evidence="6" id="KW-0808">Transferase</keyword>
<dbReference type="SUPFAM" id="SSF46767">
    <property type="entry name" value="Methylated DNA-protein cysteine methyltransferase, C-terminal domain"/>
    <property type="match status" value="1"/>
</dbReference>
<dbReference type="Proteomes" id="UP001338582">
    <property type="component" value="Chromosome 2"/>
</dbReference>
<dbReference type="Gene3D" id="1.10.10.10">
    <property type="entry name" value="Winged helix-like DNA-binding domain superfamily/Winged helix DNA-binding domain"/>
    <property type="match status" value="1"/>
</dbReference>
<evidence type="ECO:0000313" key="15">
    <source>
        <dbReference type="EMBL" id="WPK24642.1"/>
    </source>
</evidence>
<keyword evidence="5" id="KW-0489">Methyltransferase</keyword>
<dbReference type="RefSeq" id="XP_062877025.1">
    <property type="nucleotide sequence ID" value="XM_063020955.1"/>
</dbReference>
<keyword evidence="8" id="KW-0234">DNA repair</keyword>
<dbReference type="KEGG" id="asau:88172987"/>
<evidence type="ECO:0000256" key="5">
    <source>
        <dbReference type="ARBA" id="ARBA00022603"/>
    </source>
</evidence>
<dbReference type="GO" id="GO:0032259">
    <property type="term" value="P:methylation"/>
    <property type="evidence" value="ECO:0007669"/>
    <property type="project" value="UniProtKB-KW"/>
</dbReference>
<comment type="similarity">
    <text evidence="2">Belongs to the MGMT family.</text>
</comment>
<keyword evidence="13" id="KW-0732">Signal</keyword>
<evidence type="ECO:0000256" key="2">
    <source>
        <dbReference type="ARBA" id="ARBA00008711"/>
    </source>
</evidence>
<dbReference type="EMBL" id="CP138895">
    <property type="protein sequence ID" value="WPK24642.1"/>
    <property type="molecule type" value="Genomic_DNA"/>
</dbReference>
<evidence type="ECO:0000259" key="14">
    <source>
        <dbReference type="Pfam" id="PF01035"/>
    </source>
</evidence>
<dbReference type="AlphaFoldDB" id="A0AAX4H9R6"/>
<evidence type="ECO:0000256" key="7">
    <source>
        <dbReference type="ARBA" id="ARBA00022763"/>
    </source>
</evidence>
<feature type="domain" description="Methylated-DNA-[protein]-cysteine S-methyltransferase DNA binding" evidence="14">
    <location>
        <begin position="100"/>
        <end position="179"/>
    </location>
</feature>
<evidence type="ECO:0000256" key="8">
    <source>
        <dbReference type="ARBA" id="ARBA00023204"/>
    </source>
</evidence>
<organism evidence="15 16">
    <name type="scientific">Australozyma saopauloensis</name>
    <dbReference type="NCBI Taxonomy" id="291208"/>
    <lineage>
        <taxon>Eukaryota</taxon>
        <taxon>Fungi</taxon>
        <taxon>Dikarya</taxon>
        <taxon>Ascomycota</taxon>
        <taxon>Saccharomycotina</taxon>
        <taxon>Pichiomycetes</taxon>
        <taxon>Metschnikowiaceae</taxon>
        <taxon>Australozyma</taxon>
    </lineage>
</organism>